<feature type="domain" description="DUF4037" evidence="1">
    <location>
        <begin position="50"/>
        <end position="149"/>
    </location>
</feature>
<sequence length="232" mass="27155">MEYQNLVHIFKGFKRIPSQWGSGRVGVHEIGAFYQRFIGSPKAPDTLEKWLYLPEEYLSKCCNGRVFADPLGEFTRIRSELLKFYPEDIRLIKIAARCMSCAQSGQYNFMRSVKRRQFFAVLYAEKRFCSDIMSLVFLLNRRYTPFYKWRHPAVRLLPILGEFLYENIGLMIATHDYKKKSEIIEVICAQVIRELRKCGLSHSSSDFMLDHGPIIHAGIQDSNLRKRDVWLG</sequence>
<name>A0A5K8A6Q6_9BACT</name>
<evidence type="ECO:0000313" key="2">
    <source>
        <dbReference type="EMBL" id="BBO88078.1"/>
    </source>
</evidence>
<dbReference type="Pfam" id="PF13228">
    <property type="entry name" value="DUF4037"/>
    <property type="match status" value="1"/>
</dbReference>
<keyword evidence="3" id="KW-1185">Reference proteome</keyword>
<organism evidence="2 3">
    <name type="scientific">Desulfosarcina ovata subsp. ovata</name>
    <dbReference type="NCBI Taxonomy" id="2752305"/>
    <lineage>
        <taxon>Bacteria</taxon>
        <taxon>Pseudomonadati</taxon>
        <taxon>Thermodesulfobacteriota</taxon>
        <taxon>Desulfobacteria</taxon>
        <taxon>Desulfobacterales</taxon>
        <taxon>Desulfosarcinaceae</taxon>
        <taxon>Desulfosarcina</taxon>
    </lineage>
</organism>
<gene>
    <name evidence="2" type="ORF">DSCOOX_12580</name>
</gene>
<proteinExistence type="predicted"/>
<evidence type="ECO:0000259" key="1">
    <source>
        <dbReference type="Pfam" id="PF13228"/>
    </source>
</evidence>
<accession>A0A5K8A6Q6</accession>
<dbReference type="EMBL" id="AP021879">
    <property type="protein sequence ID" value="BBO88078.1"/>
    <property type="molecule type" value="Genomic_DNA"/>
</dbReference>
<reference evidence="2 3" key="1">
    <citation type="submission" date="2019-11" db="EMBL/GenBank/DDBJ databases">
        <title>Comparative genomics of hydrocarbon-degrading Desulfosarcina strains.</title>
        <authorList>
            <person name="Watanabe M."/>
            <person name="Kojima H."/>
            <person name="Fukui M."/>
        </authorList>
    </citation>
    <scope>NUCLEOTIDE SEQUENCE [LARGE SCALE GENOMIC DNA]</scope>
    <source>
        <strain evidence="3">oXyS1</strain>
    </source>
</reference>
<dbReference type="Proteomes" id="UP000422108">
    <property type="component" value="Chromosome"/>
</dbReference>
<dbReference type="AlphaFoldDB" id="A0A5K8A6Q6"/>
<dbReference type="InterPro" id="IPR025117">
    <property type="entry name" value="DUF4037"/>
</dbReference>
<protein>
    <recommendedName>
        <fullName evidence="1">DUF4037 domain-containing protein</fullName>
    </recommendedName>
</protein>
<evidence type="ECO:0000313" key="3">
    <source>
        <dbReference type="Proteomes" id="UP000422108"/>
    </source>
</evidence>